<evidence type="ECO:0000313" key="2">
    <source>
        <dbReference type="Proteomes" id="UP000499080"/>
    </source>
</evidence>
<reference evidence="1 2" key="1">
    <citation type="journal article" date="2019" name="Sci. Rep.">
        <title>Orb-weaving spider Araneus ventricosus genome elucidates the spidroin gene catalogue.</title>
        <authorList>
            <person name="Kono N."/>
            <person name="Nakamura H."/>
            <person name="Ohtoshi R."/>
            <person name="Moran D.A.P."/>
            <person name="Shinohara A."/>
            <person name="Yoshida Y."/>
            <person name="Fujiwara M."/>
            <person name="Mori M."/>
            <person name="Tomita M."/>
            <person name="Arakawa K."/>
        </authorList>
    </citation>
    <scope>NUCLEOTIDE SEQUENCE [LARGE SCALE GENOMIC DNA]</scope>
</reference>
<protein>
    <submittedName>
        <fullName evidence="1">Uncharacterized protein</fullName>
    </submittedName>
</protein>
<organism evidence="1 2">
    <name type="scientific">Araneus ventricosus</name>
    <name type="common">Orbweaver spider</name>
    <name type="synonym">Epeira ventricosa</name>
    <dbReference type="NCBI Taxonomy" id="182803"/>
    <lineage>
        <taxon>Eukaryota</taxon>
        <taxon>Metazoa</taxon>
        <taxon>Ecdysozoa</taxon>
        <taxon>Arthropoda</taxon>
        <taxon>Chelicerata</taxon>
        <taxon>Arachnida</taxon>
        <taxon>Araneae</taxon>
        <taxon>Araneomorphae</taxon>
        <taxon>Entelegynae</taxon>
        <taxon>Araneoidea</taxon>
        <taxon>Araneidae</taxon>
        <taxon>Araneus</taxon>
    </lineage>
</organism>
<dbReference type="Proteomes" id="UP000499080">
    <property type="component" value="Unassembled WGS sequence"/>
</dbReference>
<dbReference type="AlphaFoldDB" id="A0A4Y2ADC8"/>
<comment type="caution">
    <text evidence="1">The sequence shown here is derived from an EMBL/GenBank/DDBJ whole genome shotgun (WGS) entry which is preliminary data.</text>
</comment>
<gene>
    <name evidence="1" type="ORF">AVEN_152920_1</name>
</gene>
<evidence type="ECO:0000313" key="1">
    <source>
        <dbReference type="EMBL" id="GBL77700.1"/>
    </source>
</evidence>
<proteinExistence type="predicted"/>
<name>A0A4Y2ADC8_ARAVE</name>
<accession>A0A4Y2ADC8</accession>
<keyword evidence="2" id="KW-1185">Reference proteome</keyword>
<sequence length="140" mass="16378">MPIYKIEFTKCKNHCAEAKLNFFREFLDNVLIANTFDTFYDLFVNKDSVQDIIKVIGDTGVETESYKKSERYILKYHFPFLEEDHDGDLDLEPDDCRIEPVVEEEIRSILLQGKKEKVPSLVGLTLGIINEIFNTDFKKF</sequence>
<dbReference type="EMBL" id="BGPR01000013">
    <property type="protein sequence ID" value="GBL77700.1"/>
    <property type="molecule type" value="Genomic_DNA"/>
</dbReference>